<organism evidence="2 3">
    <name type="scientific">Rhynchospora pubera</name>
    <dbReference type="NCBI Taxonomy" id="906938"/>
    <lineage>
        <taxon>Eukaryota</taxon>
        <taxon>Viridiplantae</taxon>
        <taxon>Streptophyta</taxon>
        <taxon>Embryophyta</taxon>
        <taxon>Tracheophyta</taxon>
        <taxon>Spermatophyta</taxon>
        <taxon>Magnoliopsida</taxon>
        <taxon>Liliopsida</taxon>
        <taxon>Poales</taxon>
        <taxon>Cyperaceae</taxon>
        <taxon>Cyperoideae</taxon>
        <taxon>Rhynchosporeae</taxon>
        <taxon>Rhynchospora</taxon>
    </lineage>
</organism>
<comment type="caution">
    <text evidence="2">The sequence shown here is derived from an EMBL/GenBank/DDBJ whole genome shotgun (WGS) entry which is preliminary data.</text>
</comment>
<name>A0AAV8EW94_9POAL</name>
<keyword evidence="2" id="KW-0808">Transferase</keyword>
<proteinExistence type="predicted"/>
<dbReference type="Proteomes" id="UP001140206">
    <property type="component" value="Chromosome 3"/>
</dbReference>
<dbReference type="GO" id="GO:0003676">
    <property type="term" value="F:nucleic acid binding"/>
    <property type="evidence" value="ECO:0007669"/>
    <property type="project" value="InterPro"/>
</dbReference>
<dbReference type="PANTHER" id="PTHR33116:SF86">
    <property type="entry name" value="REVERSE TRANSCRIPTASE DOMAIN-CONTAINING PROTEIN"/>
    <property type="match status" value="1"/>
</dbReference>
<dbReference type="Pfam" id="PF13966">
    <property type="entry name" value="zf-RVT"/>
    <property type="match status" value="1"/>
</dbReference>
<evidence type="ECO:0000259" key="1">
    <source>
        <dbReference type="Pfam" id="PF13966"/>
    </source>
</evidence>
<dbReference type="InterPro" id="IPR012337">
    <property type="entry name" value="RNaseH-like_sf"/>
</dbReference>
<dbReference type="AlphaFoldDB" id="A0AAV8EW94"/>
<dbReference type="GO" id="GO:0003964">
    <property type="term" value="F:RNA-directed DNA polymerase activity"/>
    <property type="evidence" value="ECO:0007669"/>
    <property type="project" value="UniProtKB-KW"/>
</dbReference>
<dbReference type="InterPro" id="IPR036397">
    <property type="entry name" value="RNaseH_sf"/>
</dbReference>
<dbReference type="InterPro" id="IPR026960">
    <property type="entry name" value="RVT-Znf"/>
</dbReference>
<protein>
    <submittedName>
        <fullName evidence="2">RNA-directed DNA polymerase (Reverse transcriptase)-related family protein</fullName>
    </submittedName>
</protein>
<sequence length="619" mass="70018">MSGQEIGHEKSRVWFSRNTGASERQLVLSIFNAQLGDDAHVYLGMPVLASKPNHFSHLVNKIQGKLQTWTAKTLSQSAKVVLIKAVVEPMIVYAVAGGPLPATIISKINTLIRSFFWKSGGRQRMHLVAWEKIARPKCQGGLGIRDASVINGAMMLKILWKLANKEHVGKPWVALMTTKYLSRKNLWQSTISPNCTKLWRAVMQMRETLKPTVQWQLGRGDKCRVFSEPWHDFWHAIQPQNMAQSRLTLHSLIDTERSSWSHDALANFLGAGVALHILLKYPQSPIIHTNREDRLICTISPSGQLTFKEACKMLQNHHHGIDSQVSKLLKIVWHCPGIMPRIRLFLWKLIFDGVPIRGSYAAKLGFLAPECSVCGEDQELVRHALFSCQFSKAYWYGSPLALRIDCLPLNLVSLLCCICNALEPAQFTEFANLIWALWKNRCSHVIEGKKLDARNTYQLANYHNNLSKLCSTMQITGPLKHIWKQIESARVEGVECYVDCSFRAPHAGGWAYVLCSQGKLKQYGSGCGNTDSSFSAELSEMMLAVRAVIEQGLECCTFYTDCHQLQQILAGTIAIETVPWQSFHEVSTLVLNWRSYYGFHCKYLPRDENQDAHFFSELC</sequence>
<gene>
    <name evidence="2" type="ORF">LUZ62_066840</name>
</gene>
<evidence type="ECO:0000313" key="2">
    <source>
        <dbReference type="EMBL" id="KAJ4782583.1"/>
    </source>
</evidence>
<dbReference type="SUPFAM" id="SSF53098">
    <property type="entry name" value="Ribonuclease H-like"/>
    <property type="match status" value="1"/>
</dbReference>
<dbReference type="PANTHER" id="PTHR33116">
    <property type="entry name" value="REVERSE TRANSCRIPTASE ZINC-BINDING DOMAIN-CONTAINING PROTEIN-RELATED-RELATED"/>
    <property type="match status" value="1"/>
</dbReference>
<evidence type="ECO:0000313" key="3">
    <source>
        <dbReference type="Proteomes" id="UP001140206"/>
    </source>
</evidence>
<dbReference type="EMBL" id="JAMFTS010000003">
    <property type="protein sequence ID" value="KAJ4782583.1"/>
    <property type="molecule type" value="Genomic_DNA"/>
</dbReference>
<dbReference type="Gene3D" id="3.30.420.10">
    <property type="entry name" value="Ribonuclease H-like superfamily/Ribonuclease H"/>
    <property type="match status" value="1"/>
</dbReference>
<accession>A0AAV8EW94</accession>
<feature type="domain" description="Reverse transcriptase zinc-binding" evidence="1">
    <location>
        <begin position="324"/>
        <end position="395"/>
    </location>
</feature>
<keyword evidence="2" id="KW-0548">Nucleotidyltransferase</keyword>
<keyword evidence="2" id="KW-0695">RNA-directed DNA polymerase</keyword>
<reference evidence="2" key="1">
    <citation type="submission" date="2022-08" db="EMBL/GenBank/DDBJ databases">
        <authorList>
            <person name="Marques A."/>
        </authorList>
    </citation>
    <scope>NUCLEOTIDE SEQUENCE</scope>
    <source>
        <strain evidence="2">RhyPub2mFocal</strain>
        <tissue evidence="2">Leaves</tissue>
    </source>
</reference>
<keyword evidence="3" id="KW-1185">Reference proteome</keyword>